<protein>
    <submittedName>
        <fullName evidence="1">Uncharacterized protein</fullName>
    </submittedName>
</protein>
<dbReference type="EMBL" id="GBXM01078994">
    <property type="protein sequence ID" value="JAH29583.1"/>
    <property type="molecule type" value="Transcribed_RNA"/>
</dbReference>
<proteinExistence type="predicted"/>
<dbReference type="PROSITE" id="PS51257">
    <property type="entry name" value="PROKAR_LIPOPROTEIN"/>
    <property type="match status" value="1"/>
</dbReference>
<accession>A0A0E9RMJ5</accession>
<organism evidence="1">
    <name type="scientific">Anguilla anguilla</name>
    <name type="common">European freshwater eel</name>
    <name type="synonym">Muraena anguilla</name>
    <dbReference type="NCBI Taxonomy" id="7936"/>
    <lineage>
        <taxon>Eukaryota</taxon>
        <taxon>Metazoa</taxon>
        <taxon>Chordata</taxon>
        <taxon>Craniata</taxon>
        <taxon>Vertebrata</taxon>
        <taxon>Euteleostomi</taxon>
        <taxon>Actinopterygii</taxon>
        <taxon>Neopterygii</taxon>
        <taxon>Teleostei</taxon>
        <taxon>Anguilliformes</taxon>
        <taxon>Anguillidae</taxon>
        <taxon>Anguilla</taxon>
    </lineage>
</organism>
<evidence type="ECO:0000313" key="1">
    <source>
        <dbReference type="EMBL" id="JAH29583.1"/>
    </source>
</evidence>
<reference evidence="1" key="2">
    <citation type="journal article" date="2015" name="Fish Shellfish Immunol.">
        <title>Early steps in the European eel (Anguilla anguilla)-Vibrio vulnificus interaction in the gills: Role of the RtxA13 toxin.</title>
        <authorList>
            <person name="Callol A."/>
            <person name="Pajuelo D."/>
            <person name="Ebbesson L."/>
            <person name="Teles M."/>
            <person name="MacKenzie S."/>
            <person name="Amaro C."/>
        </authorList>
    </citation>
    <scope>NUCLEOTIDE SEQUENCE</scope>
</reference>
<dbReference type="AlphaFoldDB" id="A0A0E9RMJ5"/>
<reference evidence="1" key="1">
    <citation type="submission" date="2014-11" db="EMBL/GenBank/DDBJ databases">
        <authorList>
            <person name="Amaro Gonzalez C."/>
        </authorList>
    </citation>
    <scope>NUCLEOTIDE SEQUENCE</scope>
</reference>
<sequence length="53" mass="5838">MASVRFERFVQTVIFIVAAQGCSDPREVPVVAVPRPSAPMRRSNLNRALAKTP</sequence>
<name>A0A0E9RMJ5_ANGAN</name>